<sequence>MLGACPKTIITDQDVIVINAVARVFPSVNHFYGMWHIEKKLFVVKKIILFTELTYKIHEIYKEKPNYYVTFHAISKEGNCSCHMFEFLGIFCRHVLNVFLKKNIFSFPPQYILSQRTIMLRMRRIVIQELMGRLDLLEVEESKEDFRNPINQVIAKVYNTDTTLHDPPIMTTKRHPRTLRMKGGLELLKKKFPYL</sequence>
<keyword evidence="3 5" id="KW-0863">Zinc-finger</keyword>
<dbReference type="InterPro" id="IPR031052">
    <property type="entry name" value="FHY3/FAR1"/>
</dbReference>
<evidence type="ECO:0000256" key="1">
    <source>
        <dbReference type="ARBA" id="ARBA00005889"/>
    </source>
</evidence>
<feature type="domain" description="SWIM-type" evidence="7">
    <location>
        <begin position="67"/>
        <end position="103"/>
    </location>
</feature>
<organism evidence="8 9">
    <name type="scientific">Glycine soja</name>
    <name type="common">Wild soybean</name>
    <dbReference type="NCBI Taxonomy" id="3848"/>
    <lineage>
        <taxon>Eukaryota</taxon>
        <taxon>Viridiplantae</taxon>
        <taxon>Streptophyta</taxon>
        <taxon>Embryophyta</taxon>
        <taxon>Tracheophyta</taxon>
        <taxon>Spermatophyta</taxon>
        <taxon>Magnoliopsida</taxon>
        <taxon>eudicotyledons</taxon>
        <taxon>Gunneridae</taxon>
        <taxon>Pentapetalae</taxon>
        <taxon>rosids</taxon>
        <taxon>fabids</taxon>
        <taxon>Fabales</taxon>
        <taxon>Fabaceae</taxon>
        <taxon>Papilionoideae</taxon>
        <taxon>50 kb inversion clade</taxon>
        <taxon>NPAAA clade</taxon>
        <taxon>indigoferoid/millettioid clade</taxon>
        <taxon>Phaseoleae</taxon>
        <taxon>Glycine</taxon>
        <taxon>Glycine subgen. Soja</taxon>
    </lineage>
</organism>
<dbReference type="EMBL" id="QZWG01000006">
    <property type="protein sequence ID" value="RZC06202.1"/>
    <property type="molecule type" value="Genomic_DNA"/>
</dbReference>
<dbReference type="InterPro" id="IPR007527">
    <property type="entry name" value="Znf_SWIM"/>
</dbReference>
<dbReference type="PANTHER" id="PTHR31669">
    <property type="entry name" value="PROTEIN FAR1-RELATED SEQUENCE 10-RELATED"/>
    <property type="match status" value="1"/>
</dbReference>
<dbReference type="InterPro" id="IPR006564">
    <property type="entry name" value="Znf_PMZ"/>
</dbReference>
<reference evidence="8 9" key="1">
    <citation type="submission" date="2018-09" db="EMBL/GenBank/DDBJ databases">
        <title>A high-quality reference genome of wild soybean provides a powerful tool to mine soybean genomes.</title>
        <authorList>
            <person name="Xie M."/>
            <person name="Chung C.Y.L."/>
            <person name="Li M.-W."/>
            <person name="Wong F.-L."/>
            <person name="Chan T.-F."/>
            <person name="Lam H.-M."/>
        </authorList>
    </citation>
    <scope>NUCLEOTIDE SEQUENCE [LARGE SCALE GENOMIC DNA]</scope>
    <source>
        <strain evidence="9">cv. W05</strain>
        <tissue evidence="8">Hypocotyl of etiolated seedlings</tissue>
    </source>
</reference>
<evidence type="ECO:0000313" key="8">
    <source>
        <dbReference type="EMBL" id="RZC06202.1"/>
    </source>
</evidence>
<comment type="similarity">
    <text evidence="1 6">Belongs to the FHY3/FAR1 family.</text>
</comment>
<dbReference type="PROSITE" id="PS50966">
    <property type="entry name" value="ZF_SWIM"/>
    <property type="match status" value="1"/>
</dbReference>
<dbReference type="PANTHER" id="PTHR31669:SF293">
    <property type="entry name" value="PROTEIN FAR1-RELATED SEQUENCE"/>
    <property type="match status" value="1"/>
</dbReference>
<evidence type="ECO:0000256" key="3">
    <source>
        <dbReference type="ARBA" id="ARBA00022771"/>
    </source>
</evidence>
<dbReference type="AlphaFoldDB" id="A0A445K5S7"/>
<keyword evidence="4 6" id="KW-0862">Zinc</keyword>
<evidence type="ECO:0000256" key="5">
    <source>
        <dbReference type="PROSITE-ProRule" id="PRU00325"/>
    </source>
</evidence>
<dbReference type="Pfam" id="PF04434">
    <property type="entry name" value="SWIM"/>
    <property type="match status" value="1"/>
</dbReference>
<keyword evidence="2 6" id="KW-0479">Metal-binding</keyword>
<evidence type="ECO:0000256" key="6">
    <source>
        <dbReference type="RuleBase" id="RU367018"/>
    </source>
</evidence>
<evidence type="ECO:0000313" key="9">
    <source>
        <dbReference type="Proteomes" id="UP000289340"/>
    </source>
</evidence>
<dbReference type="GO" id="GO:0008270">
    <property type="term" value="F:zinc ion binding"/>
    <property type="evidence" value="ECO:0007669"/>
    <property type="project" value="UniProtKB-UniRule"/>
</dbReference>
<name>A0A445K5S7_GLYSO</name>
<evidence type="ECO:0000256" key="4">
    <source>
        <dbReference type="ARBA" id="ARBA00022833"/>
    </source>
</evidence>
<evidence type="ECO:0000259" key="7">
    <source>
        <dbReference type="PROSITE" id="PS50966"/>
    </source>
</evidence>
<protein>
    <recommendedName>
        <fullName evidence="6">Protein FAR1-RELATED SEQUENCE</fullName>
    </recommendedName>
</protein>
<proteinExistence type="inferred from homology"/>
<dbReference type="SMART" id="SM00575">
    <property type="entry name" value="ZnF_PMZ"/>
    <property type="match status" value="1"/>
</dbReference>
<dbReference type="GO" id="GO:0006355">
    <property type="term" value="P:regulation of DNA-templated transcription"/>
    <property type="evidence" value="ECO:0007669"/>
    <property type="project" value="UniProtKB-UniRule"/>
</dbReference>
<keyword evidence="9" id="KW-1185">Reference proteome</keyword>
<comment type="subcellular location">
    <subcellularLocation>
        <location evidence="6">Nucleus</location>
    </subcellularLocation>
</comment>
<evidence type="ECO:0000256" key="2">
    <source>
        <dbReference type="ARBA" id="ARBA00022723"/>
    </source>
</evidence>
<gene>
    <name evidence="8" type="ORF">D0Y65_013978</name>
</gene>
<dbReference type="GO" id="GO:0005634">
    <property type="term" value="C:nucleus"/>
    <property type="evidence" value="ECO:0007669"/>
    <property type="project" value="UniProtKB-SubCell"/>
</dbReference>
<comment type="caution">
    <text evidence="8">The sequence shown here is derived from an EMBL/GenBank/DDBJ whole genome shotgun (WGS) entry which is preliminary data.</text>
</comment>
<keyword evidence="6" id="KW-0539">Nucleus</keyword>
<accession>A0A445K5S7</accession>
<dbReference type="Proteomes" id="UP000289340">
    <property type="component" value="Chromosome 6"/>
</dbReference>
<comment type="function">
    <text evidence="6">Putative transcription activator involved in regulating light control of development.</text>
</comment>